<evidence type="ECO:0000256" key="1">
    <source>
        <dbReference type="ARBA" id="ARBA00004429"/>
    </source>
</evidence>
<feature type="transmembrane region" description="Helical" evidence="9">
    <location>
        <begin position="53"/>
        <end position="73"/>
    </location>
</feature>
<organism evidence="10 11">
    <name type="scientific">Paenibacillus lignilyticus</name>
    <dbReference type="NCBI Taxonomy" id="1172615"/>
    <lineage>
        <taxon>Bacteria</taxon>
        <taxon>Bacillati</taxon>
        <taxon>Bacillota</taxon>
        <taxon>Bacilli</taxon>
        <taxon>Bacillales</taxon>
        <taxon>Paenibacillaceae</taxon>
        <taxon>Paenibacillus</taxon>
    </lineage>
</organism>
<evidence type="ECO:0000256" key="8">
    <source>
        <dbReference type="ARBA" id="ARBA00035655"/>
    </source>
</evidence>
<evidence type="ECO:0000256" key="5">
    <source>
        <dbReference type="ARBA" id="ARBA00022692"/>
    </source>
</evidence>
<dbReference type="RefSeq" id="WP_210662150.1">
    <property type="nucleotide sequence ID" value="NZ_JAGKSP010000011.1"/>
</dbReference>
<keyword evidence="5 9" id="KW-0812">Transmembrane</keyword>
<evidence type="ECO:0000313" key="11">
    <source>
        <dbReference type="Proteomes" id="UP000673394"/>
    </source>
</evidence>
<keyword evidence="2" id="KW-0813">Transport</keyword>
<comment type="caution">
    <text evidence="10">The sequence shown here is derived from an EMBL/GenBank/DDBJ whole genome shotgun (WGS) entry which is preliminary data.</text>
</comment>
<keyword evidence="7 9" id="KW-0472">Membrane</keyword>
<evidence type="ECO:0000256" key="4">
    <source>
        <dbReference type="ARBA" id="ARBA00022519"/>
    </source>
</evidence>
<name>A0ABS5CIA8_9BACL</name>
<evidence type="ECO:0000256" key="2">
    <source>
        <dbReference type="ARBA" id="ARBA00022448"/>
    </source>
</evidence>
<dbReference type="InterPro" id="IPR007272">
    <property type="entry name" value="Sulf_transp_TsuA/YedE"/>
</dbReference>
<feature type="transmembrane region" description="Helical" evidence="9">
    <location>
        <begin position="93"/>
        <end position="112"/>
    </location>
</feature>
<keyword evidence="3" id="KW-1003">Cell membrane</keyword>
<keyword evidence="6 9" id="KW-1133">Transmembrane helix</keyword>
<feature type="transmembrane region" description="Helical" evidence="9">
    <location>
        <begin position="132"/>
        <end position="152"/>
    </location>
</feature>
<dbReference type="PANTHER" id="PTHR30574">
    <property type="entry name" value="INNER MEMBRANE PROTEIN YEDE"/>
    <property type="match status" value="1"/>
</dbReference>
<evidence type="ECO:0000256" key="7">
    <source>
        <dbReference type="ARBA" id="ARBA00023136"/>
    </source>
</evidence>
<comment type="similarity">
    <text evidence="8">Belongs to the TsuA/YedE (TC 9.B.102) family.</text>
</comment>
<keyword evidence="11" id="KW-1185">Reference proteome</keyword>
<evidence type="ECO:0000313" key="10">
    <source>
        <dbReference type="EMBL" id="MBP3965608.1"/>
    </source>
</evidence>
<evidence type="ECO:0000256" key="3">
    <source>
        <dbReference type="ARBA" id="ARBA00022475"/>
    </source>
</evidence>
<protein>
    <submittedName>
        <fullName evidence="10">YeeE/YedE family protein</fullName>
    </submittedName>
</protein>
<dbReference type="Proteomes" id="UP000673394">
    <property type="component" value="Unassembled WGS sequence"/>
</dbReference>
<feature type="transmembrane region" description="Helical" evidence="9">
    <location>
        <begin position="12"/>
        <end position="32"/>
    </location>
</feature>
<keyword evidence="4" id="KW-0997">Cell inner membrane</keyword>
<accession>A0ABS5CIA8</accession>
<comment type="subcellular location">
    <subcellularLocation>
        <location evidence="1">Cell inner membrane</location>
        <topology evidence="1">Multi-pass membrane protein</topology>
    </subcellularLocation>
</comment>
<dbReference type="PANTHER" id="PTHR30574:SF1">
    <property type="entry name" value="SULPHUR TRANSPORT DOMAIN-CONTAINING PROTEIN"/>
    <property type="match status" value="1"/>
</dbReference>
<dbReference type="Pfam" id="PF04143">
    <property type="entry name" value="Sulf_transp"/>
    <property type="match status" value="1"/>
</dbReference>
<reference evidence="10 11" key="1">
    <citation type="submission" date="2021-04" db="EMBL/GenBank/DDBJ databases">
        <title>Paenibacillus sp. DLE-14 whole genome sequence.</title>
        <authorList>
            <person name="Ham Y.J."/>
        </authorList>
    </citation>
    <scope>NUCLEOTIDE SEQUENCE [LARGE SCALE GENOMIC DNA]</scope>
    <source>
        <strain evidence="10 11">DLE-14</strain>
    </source>
</reference>
<proteinExistence type="inferred from homology"/>
<gene>
    <name evidence="10" type="ORF">I8J30_23105</name>
</gene>
<evidence type="ECO:0000256" key="6">
    <source>
        <dbReference type="ARBA" id="ARBA00022989"/>
    </source>
</evidence>
<evidence type="ECO:0000256" key="9">
    <source>
        <dbReference type="SAM" id="Phobius"/>
    </source>
</evidence>
<sequence length="157" mass="16413">MTLFLDHPEWYILGPLFGITVAAMYAVSNKPLGATGFYAQLTDMILGRPMKEAWRLWYLLGVMLGGSAAAWIGGDSGPVSYYGKMGELLPIQALIPILFIGGLLMGIGARFAGGCTSGHALCGTSTLSPASIVSTIVFFGVAVIVTFILHAITGGAL</sequence>
<dbReference type="EMBL" id="JAGKSP010000011">
    <property type="protein sequence ID" value="MBP3965608.1"/>
    <property type="molecule type" value="Genomic_DNA"/>
</dbReference>